<feature type="region of interest" description="Disordered" evidence="1">
    <location>
        <begin position="267"/>
        <end position="339"/>
    </location>
</feature>
<feature type="transmembrane region" description="Helical" evidence="2">
    <location>
        <begin position="153"/>
        <end position="174"/>
    </location>
</feature>
<feature type="compositionally biased region" description="Basic and acidic residues" evidence="1">
    <location>
        <begin position="299"/>
        <end position="339"/>
    </location>
</feature>
<protein>
    <recommendedName>
        <fullName evidence="5">MARVEL domain-containing protein</fullName>
    </recommendedName>
</protein>
<sequence>MGSSSGLAGLKCLQWIIRGIQFVCSVVILGIYSYYLASMASHKITISTNIKAIEGISAIGTVYTALGLLFVCCCAGFPVSSFIAIILDVGLIAAYIYVAVGNRDGASSCTGSNVNTVYGSGAGSATPSSSGSGNSIANIPVNGLPTFQIACRLETVCLAAACIACIFFALSILLEISLNRNRHRASRPIRDADGEYISKSDYYGQGAPPQRRQGLRPFLSALPFRRREPEDPDVLPMHQQPGQMQTRQVETWGEVVSLHDSDRLYFNEGEDRDEHGPPVQFTSTTAPRPAANEYNEGEISDREYNLYQEDERGNDNSESGRRTKQRESRAARAERFAAA</sequence>
<dbReference type="AlphaFoldDB" id="A0AAD9WAG9"/>
<dbReference type="Proteomes" id="UP001265746">
    <property type="component" value="Unassembled WGS sequence"/>
</dbReference>
<evidence type="ECO:0000256" key="2">
    <source>
        <dbReference type="SAM" id="Phobius"/>
    </source>
</evidence>
<feature type="transmembrane region" description="Helical" evidence="2">
    <location>
        <begin position="12"/>
        <end position="35"/>
    </location>
</feature>
<organism evidence="3 4">
    <name type="scientific">Phomopsis amygdali</name>
    <name type="common">Fusicoccum amygdali</name>
    <dbReference type="NCBI Taxonomy" id="1214568"/>
    <lineage>
        <taxon>Eukaryota</taxon>
        <taxon>Fungi</taxon>
        <taxon>Dikarya</taxon>
        <taxon>Ascomycota</taxon>
        <taxon>Pezizomycotina</taxon>
        <taxon>Sordariomycetes</taxon>
        <taxon>Sordariomycetidae</taxon>
        <taxon>Diaporthales</taxon>
        <taxon>Diaporthaceae</taxon>
        <taxon>Diaporthe</taxon>
    </lineage>
</organism>
<comment type="caution">
    <text evidence="3">The sequence shown here is derived from an EMBL/GenBank/DDBJ whole genome shotgun (WGS) entry which is preliminary data.</text>
</comment>
<feature type="transmembrane region" description="Helical" evidence="2">
    <location>
        <begin position="82"/>
        <end position="100"/>
    </location>
</feature>
<evidence type="ECO:0000256" key="1">
    <source>
        <dbReference type="SAM" id="MobiDB-lite"/>
    </source>
</evidence>
<keyword evidence="2" id="KW-0812">Transmembrane</keyword>
<dbReference type="EMBL" id="JAUJFL010000001">
    <property type="protein sequence ID" value="KAK2614926.1"/>
    <property type="molecule type" value="Genomic_DNA"/>
</dbReference>
<feature type="transmembrane region" description="Helical" evidence="2">
    <location>
        <begin position="55"/>
        <end position="75"/>
    </location>
</feature>
<name>A0AAD9WAG9_PHOAM</name>
<proteinExistence type="predicted"/>
<keyword evidence="2" id="KW-0472">Membrane</keyword>
<keyword evidence="2" id="KW-1133">Transmembrane helix</keyword>
<gene>
    <name evidence="3" type="ORF">N8I77_001715</name>
</gene>
<evidence type="ECO:0008006" key="5">
    <source>
        <dbReference type="Google" id="ProtNLM"/>
    </source>
</evidence>
<evidence type="ECO:0000313" key="4">
    <source>
        <dbReference type="Proteomes" id="UP001265746"/>
    </source>
</evidence>
<keyword evidence="4" id="KW-1185">Reference proteome</keyword>
<accession>A0AAD9WAG9</accession>
<evidence type="ECO:0000313" key="3">
    <source>
        <dbReference type="EMBL" id="KAK2614926.1"/>
    </source>
</evidence>
<reference evidence="3" key="1">
    <citation type="submission" date="2023-06" db="EMBL/GenBank/DDBJ databases">
        <authorList>
            <person name="Noh H."/>
        </authorList>
    </citation>
    <scope>NUCLEOTIDE SEQUENCE</scope>
    <source>
        <strain evidence="3">DUCC20226</strain>
    </source>
</reference>